<feature type="region of interest" description="Disordered" evidence="1">
    <location>
        <begin position="1"/>
        <end position="77"/>
    </location>
</feature>
<proteinExistence type="predicted"/>
<organism evidence="2 3">
    <name type="scientific">Trichomonas vaginalis (strain ATCC PRA-98 / G3)</name>
    <dbReference type="NCBI Taxonomy" id="412133"/>
    <lineage>
        <taxon>Eukaryota</taxon>
        <taxon>Metamonada</taxon>
        <taxon>Parabasalia</taxon>
        <taxon>Trichomonadida</taxon>
        <taxon>Trichomonadidae</taxon>
        <taxon>Trichomonas</taxon>
    </lineage>
</organism>
<dbReference type="GO" id="GO:0006887">
    <property type="term" value="P:exocytosis"/>
    <property type="evidence" value="ECO:0000318"/>
    <property type="project" value="GO_Central"/>
</dbReference>
<sequence length="699" mass="79942">MSHIKRRGQVAQLPDLDVINGDAPIPPTPTQNNPPPRMRSFSRGRGVPVTEAPPAELAAQPVAAEKPAPAKPKQKEYTDVNDLPNKLEKEISQLHSSIAQALITEVGTLQESAEKLTEMNTLVSNYLKTSTGSKDVESEVYKKLIMINSDHKVSATTIANKRRVIEKLQLIIEVAAIPEKWTRVLGQSTFPAQNVGSLQSILEEATKALLPENTPPILVGLVAAKNREADINTALMQFSNNFTRFFINIFKSPQELEQLASQSKGATNRPRIDTSQPAQPFSVNLENHTLLRAIYSYSWIILWIKNRYPDNFKTMVTAFHDASKLTTQSSLIDVLEKSIKRITEMEPTKNKNDLFSAGSNMKEAQAQEIWDILNKTSDTIFDSSLKEKIILMEFWGVEQYLDDLIPKAVLDKIESMWMHAGKFDMFFILRGASLNNEIISQKNLPLESIVEALGHKWDKYIEKQSKLIMAEKFEYKKTTTLAPCKAFPKFVHYLLSKKLEYDNELLEDAFDKLCTALTDWLVQIVAPKAEKKKQERLIVVNTFYMFNKLKKSKTLKESTGFQQTMDTMQEFMKQHIDFLLRDLVSKQWKNATKFFTQITTWRTECGLSPDVVTFQPSHTDEKFQELVKDLEKNFQSNFSACQTVINNKIKETELRELILKRLSPYVDEMWKEWDDFAISCYNEGILPTPETVHNIMFHD</sequence>
<dbReference type="GO" id="GO:0006893">
    <property type="term" value="P:Golgi to plasma membrane transport"/>
    <property type="evidence" value="ECO:0000318"/>
    <property type="project" value="GO_Central"/>
</dbReference>
<evidence type="ECO:0000313" key="2">
    <source>
        <dbReference type="EMBL" id="EAX93140.1"/>
    </source>
</evidence>
<dbReference type="GO" id="GO:0005886">
    <property type="term" value="C:plasma membrane"/>
    <property type="evidence" value="ECO:0000318"/>
    <property type="project" value="GO_Central"/>
</dbReference>
<reference evidence="2" key="1">
    <citation type="submission" date="2006-10" db="EMBL/GenBank/DDBJ databases">
        <authorList>
            <person name="Amadeo P."/>
            <person name="Zhao Q."/>
            <person name="Wortman J."/>
            <person name="Fraser-Liggett C."/>
            <person name="Carlton J."/>
        </authorList>
    </citation>
    <scope>NUCLEOTIDE SEQUENCE</scope>
    <source>
        <strain evidence="2">G3</strain>
    </source>
</reference>
<dbReference type="GO" id="GO:0000145">
    <property type="term" value="C:exocyst"/>
    <property type="evidence" value="ECO:0000318"/>
    <property type="project" value="GO_Central"/>
</dbReference>
<dbReference type="PANTHER" id="PTHR16092">
    <property type="entry name" value="SEC3/SYNTAXIN-RELATED"/>
    <property type="match status" value="1"/>
</dbReference>
<dbReference type="GO" id="GO:0005546">
    <property type="term" value="F:phosphatidylinositol-4,5-bisphosphate binding"/>
    <property type="evidence" value="ECO:0000318"/>
    <property type="project" value="GO_Central"/>
</dbReference>
<name>A2FPL6_TRIV3</name>
<evidence type="ECO:0000313" key="3">
    <source>
        <dbReference type="Proteomes" id="UP000001542"/>
    </source>
</evidence>
<keyword evidence="3" id="KW-1185">Reference proteome</keyword>
<dbReference type="SMR" id="A2FPL6"/>
<reference evidence="2" key="2">
    <citation type="journal article" date="2007" name="Science">
        <title>Draft genome sequence of the sexually transmitted pathogen Trichomonas vaginalis.</title>
        <authorList>
            <person name="Carlton J.M."/>
            <person name="Hirt R.P."/>
            <person name="Silva J.C."/>
            <person name="Delcher A.L."/>
            <person name="Schatz M."/>
            <person name="Zhao Q."/>
            <person name="Wortman J.R."/>
            <person name="Bidwell S.L."/>
            <person name="Alsmark U.C.M."/>
            <person name="Besteiro S."/>
            <person name="Sicheritz-Ponten T."/>
            <person name="Noel C.J."/>
            <person name="Dacks J.B."/>
            <person name="Foster P.G."/>
            <person name="Simillion C."/>
            <person name="Van de Peer Y."/>
            <person name="Miranda-Saavedra D."/>
            <person name="Barton G.J."/>
            <person name="Westrop G.D."/>
            <person name="Mueller S."/>
            <person name="Dessi D."/>
            <person name="Fiori P.L."/>
            <person name="Ren Q."/>
            <person name="Paulsen I."/>
            <person name="Zhang H."/>
            <person name="Bastida-Corcuera F.D."/>
            <person name="Simoes-Barbosa A."/>
            <person name="Brown M.T."/>
            <person name="Hayes R.D."/>
            <person name="Mukherjee M."/>
            <person name="Okumura C.Y."/>
            <person name="Schneider R."/>
            <person name="Smith A.J."/>
            <person name="Vanacova S."/>
            <person name="Villalvazo M."/>
            <person name="Haas B.J."/>
            <person name="Pertea M."/>
            <person name="Feldblyum T.V."/>
            <person name="Utterback T.R."/>
            <person name="Shu C.L."/>
            <person name="Osoegawa K."/>
            <person name="de Jong P.J."/>
            <person name="Hrdy I."/>
            <person name="Horvathova L."/>
            <person name="Zubacova Z."/>
            <person name="Dolezal P."/>
            <person name="Malik S.B."/>
            <person name="Logsdon J.M. Jr."/>
            <person name="Henze K."/>
            <person name="Gupta A."/>
            <person name="Wang C.C."/>
            <person name="Dunne R.L."/>
            <person name="Upcroft J.A."/>
            <person name="Upcroft P."/>
            <person name="White O."/>
            <person name="Salzberg S.L."/>
            <person name="Tang P."/>
            <person name="Chiu C.-H."/>
            <person name="Lee Y.-S."/>
            <person name="Embley T.M."/>
            <person name="Coombs G.H."/>
            <person name="Mottram J.C."/>
            <person name="Tachezy J."/>
            <person name="Fraser-Liggett C.M."/>
            <person name="Johnson P.J."/>
        </authorList>
    </citation>
    <scope>NUCLEOTIDE SEQUENCE [LARGE SCALE GENOMIC DNA]</scope>
    <source>
        <strain evidence="2">G3</strain>
    </source>
</reference>
<dbReference type="VEuPathDB" id="TrichDB:TVAGG3_0880300"/>
<feature type="compositionally biased region" description="Pro residues" evidence="1">
    <location>
        <begin position="24"/>
        <end position="37"/>
    </location>
</feature>
<accession>A2FPL6</accession>
<dbReference type="AlphaFoldDB" id="A2FPL6"/>
<dbReference type="STRING" id="5722.A2FPL6"/>
<dbReference type="Proteomes" id="UP000001542">
    <property type="component" value="Unassembled WGS sequence"/>
</dbReference>
<gene>
    <name evidence="2" type="ORF">TVAG_302800</name>
</gene>
<dbReference type="PANTHER" id="PTHR16092:SF14">
    <property type="entry name" value="EXOCYST COMPLEX COMPONENT 1 ISOFORM X1"/>
    <property type="match status" value="1"/>
</dbReference>
<dbReference type="VEuPathDB" id="TrichDB:TVAG_302800"/>
<dbReference type="OrthoDB" id="10648222at2759"/>
<protein>
    <submittedName>
        <fullName evidence="2">Uncharacterized protein</fullName>
    </submittedName>
</protein>
<evidence type="ECO:0000256" key="1">
    <source>
        <dbReference type="SAM" id="MobiDB-lite"/>
    </source>
</evidence>
<dbReference type="KEGG" id="tva:4750858"/>
<dbReference type="EMBL" id="DS113928">
    <property type="protein sequence ID" value="EAX93140.1"/>
    <property type="molecule type" value="Genomic_DNA"/>
</dbReference>
<dbReference type="RefSeq" id="XP_001306070.1">
    <property type="nucleotide sequence ID" value="XM_001306069.1"/>
</dbReference>
<dbReference type="InParanoid" id="A2FPL6"/>
<feature type="compositionally biased region" description="Low complexity" evidence="1">
    <location>
        <begin position="58"/>
        <end position="67"/>
    </location>
</feature>